<evidence type="ECO:0000256" key="11">
    <source>
        <dbReference type="ARBA" id="ARBA00074372"/>
    </source>
</evidence>
<dbReference type="PANTHER" id="PTHR30098:SF2">
    <property type="entry name" value="LEUCYL_PHENYLALANYL-TRNA--PROTEIN TRANSFERASE"/>
    <property type="match status" value="1"/>
</dbReference>
<dbReference type="HAMAP" id="MF_00688">
    <property type="entry name" value="Leu_Phe_trans"/>
    <property type="match status" value="1"/>
</dbReference>
<comment type="similarity">
    <text evidence="9 15">Belongs to the L/F-transferase family.</text>
</comment>
<sequence length="214" mass="24390">MHVLNQNILFPDVQKADEEGLLAIGGDLSLERLLLAYRSGIFPWFNKDEVILWWSPNPRFVLFPKELKVSKSMKQFLRNCDFEITINKDFRSVITECANAKRSGQAGTWITNNMLEAYCNLHEHGFAKSVEVWRDNKLVGGFYGVDLNNGVFCGESMFAKESNASKAAFITFIKNTDYNLIDCQVYTSHLESLGAKDISRQEFLSILNLENSRS</sequence>
<evidence type="ECO:0000256" key="3">
    <source>
        <dbReference type="ARBA" id="ARBA00022679"/>
    </source>
</evidence>
<keyword evidence="4 15" id="KW-0012">Acyltransferase</keyword>
<evidence type="ECO:0000256" key="12">
    <source>
        <dbReference type="ARBA" id="ARBA00077136"/>
    </source>
</evidence>
<evidence type="ECO:0000313" key="16">
    <source>
        <dbReference type="EMBL" id="APX99163.1"/>
    </source>
</evidence>
<dbReference type="EC" id="2.3.2.6" evidence="10 15"/>
<comment type="function">
    <text evidence="8 15">Functions in the N-end rule pathway of protein degradation where it conjugates Leu, Phe and, less efficiently, Met from aminoacyl-tRNAs to the N-termini of proteins containing an N-terminal arginine or lysine.</text>
</comment>
<reference evidence="16 17" key="1">
    <citation type="submission" date="2017-01" db="EMBL/GenBank/DDBJ databases">
        <title>Complete genome of Lacinutrix venerupis DOK2-8 isolated from seawater in Dokdo.</title>
        <authorList>
            <person name="Chi W.-J."/>
            <person name="Kim J.H."/>
        </authorList>
    </citation>
    <scope>NUCLEOTIDE SEQUENCE [LARGE SCALE GENOMIC DNA]</scope>
    <source>
        <strain evidence="16 17">DOK2-8</strain>
    </source>
</reference>
<dbReference type="NCBIfam" id="TIGR00667">
    <property type="entry name" value="aat"/>
    <property type="match status" value="1"/>
</dbReference>
<dbReference type="GO" id="GO:0005737">
    <property type="term" value="C:cytoplasm"/>
    <property type="evidence" value="ECO:0007669"/>
    <property type="project" value="UniProtKB-SubCell"/>
</dbReference>
<gene>
    <name evidence="15" type="primary">aat</name>
    <name evidence="16" type="ORF">BWR22_02180</name>
</gene>
<dbReference type="AlphaFoldDB" id="A0AAC9LIR7"/>
<evidence type="ECO:0000256" key="15">
    <source>
        <dbReference type="HAMAP-Rule" id="MF_00688"/>
    </source>
</evidence>
<dbReference type="RefSeq" id="WP_076731803.1">
    <property type="nucleotide sequence ID" value="NZ_CP019352.1"/>
</dbReference>
<evidence type="ECO:0000256" key="9">
    <source>
        <dbReference type="ARBA" id="ARBA00061535"/>
    </source>
</evidence>
<evidence type="ECO:0000256" key="7">
    <source>
        <dbReference type="ARBA" id="ARBA00051538"/>
    </source>
</evidence>
<keyword evidence="17" id="KW-1185">Reference proteome</keyword>
<evidence type="ECO:0000256" key="14">
    <source>
        <dbReference type="ARBA" id="ARBA00083640"/>
    </source>
</evidence>
<dbReference type="GO" id="GO:0030163">
    <property type="term" value="P:protein catabolic process"/>
    <property type="evidence" value="ECO:0007669"/>
    <property type="project" value="UniProtKB-UniRule"/>
</dbReference>
<dbReference type="InterPro" id="IPR042203">
    <property type="entry name" value="Leu/Phe-tRNA_Trfase_C"/>
</dbReference>
<evidence type="ECO:0000256" key="4">
    <source>
        <dbReference type="ARBA" id="ARBA00023315"/>
    </source>
</evidence>
<accession>A0AAC9LIR7</accession>
<dbReference type="Gene3D" id="3.30.70.3550">
    <property type="entry name" value="Leucyl/phenylalanyl-tRNA-protein transferase, N-terminal domain"/>
    <property type="match status" value="1"/>
</dbReference>
<proteinExistence type="inferred from homology"/>
<dbReference type="SUPFAM" id="SSF55729">
    <property type="entry name" value="Acyl-CoA N-acyltransferases (Nat)"/>
    <property type="match status" value="1"/>
</dbReference>
<evidence type="ECO:0000256" key="8">
    <source>
        <dbReference type="ARBA" id="ARBA00054043"/>
    </source>
</evidence>
<evidence type="ECO:0000256" key="1">
    <source>
        <dbReference type="ARBA" id="ARBA00004496"/>
    </source>
</evidence>
<comment type="catalytic activity">
    <reaction evidence="6 15">
        <text>N-terminal L-arginyl-[protein] + L-leucyl-tRNA(Leu) = N-terminal L-leucyl-L-arginyl-[protein] + tRNA(Leu) + H(+)</text>
        <dbReference type="Rhea" id="RHEA:50416"/>
        <dbReference type="Rhea" id="RHEA-COMP:9613"/>
        <dbReference type="Rhea" id="RHEA-COMP:9622"/>
        <dbReference type="Rhea" id="RHEA-COMP:12672"/>
        <dbReference type="Rhea" id="RHEA-COMP:12673"/>
        <dbReference type="ChEBI" id="CHEBI:15378"/>
        <dbReference type="ChEBI" id="CHEBI:64719"/>
        <dbReference type="ChEBI" id="CHEBI:78442"/>
        <dbReference type="ChEBI" id="CHEBI:78494"/>
        <dbReference type="ChEBI" id="CHEBI:133044"/>
        <dbReference type="EC" id="2.3.2.6"/>
    </reaction>
</comment>
<keyword evidence="2 15" id="KW-0963">Cytoplasm</keyword>
<dbReference type="PANTHER" id="PTHR30098">
    <property type="entry name" value="LEUCYL/PHENYLALANYL-TRNA--PROTEIN TRANSFERASE"/>
    <property type="match status" value="1"/>
</dbReference>
<dbReference type="InterPro" id="IPR004616">
    <property type="entry name" value="Leu/Phe-tRNA_Trfase"/>
</dbReference>
<dbReference type="Proteomes" id="UP000187506">
    <property type="component" value="Chromosome"/>
</dbReference>
<evidence type="ECO:0000256" key="5">
    <source>
        <dbReference type="ARBA" id="ARBA00050607"/>
    </source>
</evidence>
<dbReference type="GO" id="GO:0008914">
    <property type="term" value="F:leucyl-tRNA--protein transferase activity"/>
    <property type="evidence" value="ECO:0007669"/>
    <property type="project" value="UniProtKB-UniRule"/>
</dbReference>
<name>A0AAC9LIR7_9FLAO</name>
<evidence type="ECO:0000256" key="2">
    <source>
        <dbReference type="ARBA" id="ARBA00022490"/>
    </source>
</evidence>
<evidence type="ECO:0000256" key="10">
    <source>
        <dbReference type="ARBA" id="ARBA00066767"/>
    </source>
</evidence>
<evidence type="ECO:0000256" key="6">
    <source>
        <dbReference type="ARBA" id="ARBA00050652"/>
    </source>
</evidence>
<dbReference type="EMBL" id="CP019352">
    <property type="protein sequence ID" value="APX99163.1"/>
    <property type="molecule type" value="Genomic_DNA"/>
</dbReference>
<keyword evidence="3 15" id="KW-0808">Transferase</keyword>
<dbReference type="InterPro" id="IPR016181">
    <property type="entry name" value="Acyl_CoA_acyltransferase"/>
</dbReference>
<dbReference type="InterPro" id="IPR042221">
    <property type="entry name" value="Leu/Phe-tRNA_Trfase_N"/>
</dbReference>
<comment type="catalytic activity">
    <reaction evidence="7 15">
        <text>N-terminal L-lysyl-[protein] + L-leucyl-tRNA(Leu) = N-terminal L-leucyl-L-lysyl-[protein] + tRNA(Leu) + H(+)</text>
        <dbReference type="Rhea" id="RHEA:12340"/>
        <dbReference type="Rhea" id="RHEA-COMP:9613"/>
        <dbReference type="Rhea" id="RHEA-COMP:9622"/>
        <dbReference type="Rhea" id="RHEA-COMP:12670"/>
        <dbReference type="Rhea" id="RHEA-COMP:12671"/>
        <dbReference type="ChEBI" id="CHEBI:15378"/>
        <dbReference type="ChEBI" id="CHEBI:65249"/>
        <dbReference type="ChEBI" id="CHEBI:78442"/>
        <dbReference type="ChEBI" id="CHEBI:78494"/>
        <dbReference type="ChEBI" id="CHEBI:133043"/>
        <dbReference type="EC" id="2.3.2.6"/>
    </reaction>
</comment>
<evidence type="ECO:0000256" key="13">
    <source>
        <dbReference type="ARBA" id="ARBA00077165"/>
    </source>
</evidence>
<dbReference type="Pfam" id="PF03588">
    <property type="entry name" value="Leu_Phe_trans"/>
    <property type="match status" value="1"/>
</dbReference>
<comment type="subcellular location">
    <subcellularLocation>
        <location evidence="1 15">Cytoplasm</location>
    </subcellularLocation>
</comment>
<dbReference type="KEGG" id="lvn:BWR22_02180"/>
<dbReference type="FunFam" id="3.30.70.3550:FF:000001">
    <property type="entry name" value="Leucyl/phenylalanyl-tRNA--protein transferase"/>
    <property type="match status" value="1"/>
</dbReference>
<evidence type="ECO:0000313" key="17">
    <source>
        <dbReference type="Proteomes" id="UP000187506"/>
    </source>
</evidence>
<organism evidence="16 17">
    <name type="scientific">Lacinutrix venerupis</name>
    <dbReference type="NCBI Taxonomy" id="1486034"/>
    <lineage>
        <taxon>Bacteria</taxon>
        <taxon>Pseudomonadati</taxon>
        <taxon>Bacteroidota</taxon>
        <taxon>Flavobacteriia</taxon>
        <taxon>Flavobacteriales</taxon>
        <taxon>Flavobacteriaceae</taxon>
        <taxon>Lacinutrix</taxon>
    </lineage>
</organism>
<protein>
    <recommendedName>
        <fullName evidence="11 15">Leucyl/phenylalanyl-tRNA--protein transferase</fullName>
        <ecNumber evidence="10 15">2.3.2.6</ecNumber>
    </recommendedName>
    <alternativeName>
        <fullName evidence="12 15">L/F-transferase</fullName>
    </alternativeName>
    <alternativeName>
        <fullName evidence="13 15">Leucyltransferase</fullName>
    </alternativeName>
    <alternativeName>
        <fullName evidence="14 15">Phenyalanyltransferase</fullName>
    </alternativeName>
</protein>
<dbReference type="Gene3D" id="3.40.630.70">
    <property type="entry name" value="Leucyl/phenylalanyl-tRNA-protein transferase, C-terminal domain"/>
    <property type="match status" value="1"/>
</dbReference>
<comment type="catalytic activity">
    <reaction evidence="5 15">
        <text>L-phenylalanyl-tRNA(Phe) + an N-terminal L-alpha-aminoacyl-[protein] = an N-terminal L-phenylalanyl-L-alpha-aminoacyl-[protein] + tRNA(Phe)</text>
        <dbReference type="Rhea" id="RHEA:43632"/>
        <dbReference type="Rhea" id="RHEA-COMP:9668"/>
        <dbReference type="Rhea" id="RHEA-COMP:9699"/>
        <dbReference type="Rhea" id="RHEA-COMP:10636"/>
        <dbReference type="Rhea" id="RHEA-COMP:10637"/>
        <dbReference type="ChEBI" id="CHEBI:78442"/>
        <dbReference type="ChEBI" id="CHEBI:78531"/>
        <dbReference type="ChEBI" id="CHEBI:78597"/>
        <dbReference type="ChEBI" id="CHEBI:83561"/>
        <dbReference type="EC" id="2.3.2.6"/>
    </reaction>
</comment>